<dbReference type="Proteomes" id="UP000583454">
    <property type="component" value="Unassembled WGS sequence"/>
</dbReference>
<dbReference type="RefSeq" id="WP_183571674.1">
    <property type="nucleotide sequence ID" value="NZ_JACHOP010000017.1"/>
</dbReference>
<organism evidence="1 2">
    <name type="scientific">Methylorubrum rhodinum</name>
    <dbReference type="NCBI Taxonomy" id="29428"/>
    <lineage>
        <taxon>Bacteria</taxon>
        <taxon>Pseudomonadati</taxon>
        <taxon>Pseudomonadota</taxon>
        <taxon>Alphaproteobacteria</taxon>
        <taxon>Hyphomicrobiales</taxon>
        <taxon>Methylobacteriaceae</taxon>
        <taxon>Methylorubrum</taxon>
    </lineage>
</organism>
<name>A0A840ZPR7_9HYPH</name>
<reference evidence="1 2" key="1">
    <citation type="submission" date="2020-08" db="EMBL/GenBank/DDBJ databases">
        <title>Genomic Encyclopedia of Type Strains, Phase IV (KMG-IV): sequencing the most valuable type-strain genomes for metagenomic binning, comparative biology and taxonomic classification.</title>
        <authorList>
            <person name="Goeker M."/>
        </authorList>
    </citation>
    <scope>NUCLEOTIDE SEQUENCE [LARGE SCALE GENOMIC DNA]</scope>
    <source>
        <strain evidence="1 2">DSM 2163</strain>
    </source>
</reference>
<evidence type="ECO:0000313" key="1">
    <source>
        <dbReference type="EMBL" id="MBB5758867.1"/>
    </source>
</evidence>
<accession>A0A840ZPR7</accession>
<sequence length="198" mass="21343">MADLRASLTLLRRSEAWWIENAFAMSGVSATGQEQTVQAPSGRWRGRTTFAVNTPEEVLSLRGFLFSLDGAANPFLIGPKDLAGRPTVAYTLAAAAAAGDTQITLRRTVADVLVRGPYFALGERMHAISRLPAVDAGDPGDVLVEIRPWLRQAHSVGQAVNFASPRLRMKLVPASASAAIERIARSESEVPLEFVEAF</sequence>
<dbReference type="EMBL" id="JACHOP010000017">
    <property type="protein sequence ID" value="MBB5758867.1"/>
    <property type="molecule type" value="Genomic_DNA"/>
</dbReference>
<evidence type="ECO:0000313" key="2">
    <source>
        <dbReference type="Proteomes" id="UP000583454"/>
    </source>
</evidence>
<protein>
    <submittedName>
        <fullName evidence="1">Uncharacterized protein</fullName>
    </submittedName>
</protein>
<comment type="caution">
    <text evidence="1">The sequence shown here is derived from an EMBL/GenBank/DDBJ whole genome shotgun (WGS) entry which is preliminary data.</text>
</comment>
<proteinExistence type="predicted"/>
<keyword evidence="2" id="KW-1185">Reference proteome</keyword>
<dbReference type="AlphaFoldDB" id="A0A840ZPR7"/>
<gene>
    <name evidence="1" type="ORF">HNR00_003594</name>
</gene>